<dbReference type="Pfam" id="PF00171">
    <property type="entry name" value="Aldedh"/>
    <property type="match status" value="1"/>
</dbReference>
<dbReference type="GO" id="GO:0004777">
    <property type="term" value="F:succinate-semialdehyde dehydrogenase (NAD+) activity"/>
    <property type="evidence" value="ECO:0007669"/>
    <property type="project" value="TreeGrafter"/>
</dbReference>
<organism evidence="3 4">
    <name type="scientific">Rhizodiscina lignyota</name>
    <dbReference type="NCBI Taxonomy" id="1504668"/>
    <lineage>
        <taxon>Eukaryota</taxon>
        <taxon>Fungi</taxon>
        <taxon>Dikarya</taxon>
        <taxon>Ascomycota</taxon>
        <taxon>Pezizomycotina</taxon>
        <taxon>Dothideomycetes</taxon>
        <taxon>Pleosporomycetidae</taxon>
        <taxon>Aulographales</taxon>
        <taxon>Rhizodiscinaceae</taxon>
        <taxon>Rhizodiscina</taxon>
    </lineage>
</organism>
<feature type="domain" description="Aldehyde dehydrogenase" evidence="2">
    <location>
        <begin position="26"/>
        <end position="472"/>
    </location>
</feature>
<reference evidence="3" key="1">
    <citation type="journal article" date="2020" name="Stud. Mycol.">
        <title>101 Dothideomycetes genomes: a test case for predicting lifestyles and emergence of pathogens.</title>
        <authorList>
            <person name="Haridas S."/>
            <person name="Albert R."/>
            <person name="Binder M."/>
            <person name="Bloem J."/>
            <person name="Labutti K."/>
            <person name="Salamov A."/>
            <person name="Andreopoulos B."/>
            <person name="Baker S."/>
            <person name="Barry K."/>
            <person name="Bills G."/>
            <person name="Bluhm B."/>
            <person name="Cannon C."/>
            <person name="Castanera R."/>
            <person name="Culley D."/>
            <person name="Daum C."/>
            <person name="Ezra D."/>
            <person name="Gonzalez J."/>
            <person name="Henrissat B."/>
            <person name="Kuo A."/>
            <person name="Liang C."/>
            <person name="Lipzen A."/>
            <person name="Lutzoni F."/>
            <person name="Magnuson J."/>
            <person name="Mondo S."/>
            <person name="Nolan M."/>
            <person name="Ohm R."/>
            <person name="Pangilinan J."/>
            <person name="Park H.-J."/>
            <person name="Ramirez L."/>
            <person name="Alfaro M."/>
            <person name="Sun H."/>
            <person name="Tritt A."/>
            <person name="Yoshinaga Y."/>
            <person name="Zwiers L.-H."/>
            <person name="Turgeon B."/>
            <person name="Goodwin S."/>
            <person name="Spatafora J."/>
            <person name="Crous P."/>
            <person name="Grigoriev I."/>
        </authorList>
    </citation>
    <scope>NUCLEOTIDE SEQUENCE</scope>
    <source>
        <strain evidence="3">CBS 133067</strain>
    </source>
</reference>
<evidence type="ECO:0000313" key="4">
    <source>
        <dbReference type="Proteomes" id="UP000799772"/>
    </source>
</evidence>
<comment type="caution">
    <text evidence="3">The sequence shown here is derived from an EMBL/GenBank/DDBJ whole genome shotgun (WGS) entry which is preliminary data.</text>
</comment>
<evidence type="ECO:0000259" key="2">
    <source>
        <dbReference type="Pfam" id="PF00171"/>
    </source>
</evidence>
<evidence type="ECO:0000313" key="3">
    <source>
        <dbReference type="EMBL" id="KAF2098322.1"/>
    </source>
</evidence>
<dbReference type="PANTHER" id="PTHR43353:SF6">
    <property type="entry name" value="CYTOPLASMIC ALDEHYDE DEHYDROGENASE (EUROFUNG)"/>
    <property type="match status" value="1"/>
</dbReference>
<gene>
    <name evidence="3" type="ORF">NA57DRAFT_66657</name>
</gene>
<dbReference type="AlphaFoldDB" id="A0A9P4M8G0"/>
<dbReference type="OrthoDB" id="310895at2759"/>
<dbReference type="SUPFAM" id="SSF53720">
    <property type="entry name" value="ALDH-like"/>
    <property type="match status" value="1"/>
</dbReference>
<dbReference type="InterPro" id="IPR016162">
    <property type="entry name" value="Ald_DH_N"/>
</dbReference>
<proteinExistence type="predicted"/>
<dbReference type="InterPro" id="IPR016161">
    <property type="entry name" value="Ald_DH/histidinol_DH"/>
</dbReference>
<dbReference type="GO" id="GO:0009450">
    <property type="term" value="P:gamma-aminobutyric acid catabolic process"/>
    <property type="evidence" value="ECO:0007669"/>
    <property type="project" value="TreeGrafter"/>
</dbReference>
<sequence>MSTGVISISLWIDRKQIIPDSGSPRTTFPVISAASNQPVHYALNATIDDVNAATASSGRAFQSWKRTPPQVRKAIIEKTAEIIERDSEEFVRLNKLECSATDMWARHGLGIVKTYLKEIAMQTSNIHGTIPMNENPDAMSFVFKQPVGPVLCIPPWNAALVLSVRAMAMAIAAGCTVVLKASELCPATHQKIVETFAEAGLPPGVLNSLQCRREDAPAITEALIADKNIRKVEFIGSANIGRIIGATAAKYLKPVLMELGGKCPAIVLEDANLEQAAKFVAMGALFNHGQICFSTERVFVQASISEKFKKILAEAFKNAASPDEMAVSKGIAQHAVDVLEDAKAKGAEFLIGGTDFGQVPSLKPAIILEPKKDMRIFDEETFGPSVSLYTFQTDEEVIAKANDSMYGLNAVIHTKNLERGLLMAKELEYGQVHFNIMSVYVSPFGPQGGVKGSGWGRQNAIWGLDQFLQTKFCSWRI</sequence>
<keyword evidence="1" id="KW-0560">Oxidoreductase</keyword>
<dbReference type="Gene3D" id="3.40.605.10">
    <property type="entry name" value="Aldehyde Dehydrogenase, Chain A, domain 1"/>
    <property type="match status" value="1"/>
</dbReference>
<dbReference type="InterPro" id="IPR015590">
    <property type="entry name" value="Aldehyde_DH_dom"/>
</dbReference>
<protein>
    <submittedName>
        <fullName evidence="3">Aldehyde dehydrogenase</fullName>
    </submittedName>
</protein>
<dbReference type="PANTHER" id="PTHR43353">
    <property type="entry name" value="SUCCINATE-SEMIALDEHYDE DEHYDROGENASE, MITOCHONDRIAL"/>
    <property type="match status" value="1"/>
</dbReference>
<name>A0A9P4M8G0_9PEZI</name>
<dbReference type="InterPro" id="IPR050740">
    <property type="entry name" value="Aldehyde_DH_Superfamily"/>
</dbReference>
<dbReference type="InterPro" id="IPR016163">
    <property type="entry name" value="Ald_DH_C"/>
</dbReference>
<dbReference type="EMBL" id="ML978127">
    <property type="protein sequence ID" value="KAF2098322.1"/>
    <property type="molecule type" value="Genomic_DNA"/>
</dbReference>
<dbReference type="Gene3D" id="3.40.309.10">
    <property type="entry name" value="Aldehyde Dehydrogenase, Chain A, domain 2"/>
    <property type="match status" value="1"/>
</dbReference>
<dbReference type="Proteomes" id="UP000799772">
    <property type="component" value="Unassembled WGS sequence"/>
</dbReference>
<evidence type="ECO:0000256" key="1">
    <source>
        <dbReference type="ARBA" id="ARBA00023002"/>
    </source>
</evidence>
<keyword evidence="4" id="KW-1185">Reference proteome</keyword>
<accession>A0A9P4M8G0</accession>